<dbReference type="AlphaFoldDB" id="A0A9D7E003"/>
<dbReference type="Proteomes" id="UP000807785">
    <property type="component" value="Unassembled WGS sequence"/>
</dbReference>
<dbReference type="Pfam" id="PF00589">
    <property type="entry name" value="Phage_integrase"/>
    <property type="match status" value="1"/>
</dbReference>
<name>A0A9D7E003_9PROT</name>
<comment type="similarity">
    <text evidence="1">Belongs to the 'phage' integrase family.</text>
</comment>
<keyword evidence="2" id="KW-0229">DNA integration</keyword>
<proteinExistence type="inferred from homology"/>
<feature type="domain" description="Tyr recombinase" evidence="5">
    <location>
        <begin position="121"/>
        <end position="328"/>
    </location>
</feature>
<evidence type="ECO:0000256" key="1">
    <source>
        <dbReference type="ARBA" id="ARBA00008857"/>
    </source>
</evidence>
<dbReference type="GO" id="GO:0006310">
    <property type="term" value="P:DNA recombination"/>
    <property type="evidence" value="ECO:0007669"/>
    <property type="project" value="UniProtKB-KW"/>
</dbReference>
<reference evidence="6" key="1">
    <citation type="submission" date="2020-10" db="EMBL/GenBank/DDBJ databases">
        <title>Connecting structure to function with the recovery of over 1000 high-quality activated sludge metagenome-assembled genomes encoding full-length rRNA genes using long-read sequencing.</title>
        <authorList>
            <person name="Singleton C.M."/>
            <person name="Petriglieri F."/>
            <person name="Kristensen J.M."/>
            <person name="Kirkegaard R.H."/>
            <person name="Michaelsen T.Y."/>
            <person name="Andersen M.H."/>
            <person name="Karst S.M."/>
            <person name="Dueholm M.S."/>
            <person name="Nielsen P.H."/>
            <person name="Albertsen M."/>
        </authorList>
    </citation>
    <scope>NUCLEOTIDE SEQUENCE</scope>
    <source>
        <strain evidence="6">Bjer_18-Q3-R1-45_BAT3C.347</strain>
    </source>
</reference>
<protein>
    <submittedName>
        <fullName evidence="6">Tyrosine-type recombinase/integrase</fullName>
    </submittedName>
</protein>
<evidence type="ECO:0000256" key="3">
    <source>
        <dbReference type="ARBA" id="ARBA00023125"/>
    </source>
</evidence>
<dbReference type="GO" id="GO:0015074">
    <property type="term" value="P:DNA integration"/>
    <property type="evidence" value="ECO:0007669"/>
    <property type="project" value="UniProtKB-KW"/>
</dbReference>
<accession>A0A9D7E003</accession>
<dbReference type="SUPFAM" id="SSF56349">
    <property type="entry name" value="DNA breaking-rejoining enzymes"/>
    <property type="match status" value="1"/>
</dbReference>
<evidence type="ECO:0000256" key="2">
    <source>
        <dbReference type="ARBA" id="ARBA00022908"/>
    </source>
</evidence>
<comment type="caution">
    <text evidence="6">The sequence shown here is derived from an EMBL/GenBank/DDBJ whole genome shotgun (WGS) entry which is preliminary data.</text>
</comment>
<sequence length="345" mass="39374">MRALVSEDSTAALHEQRRLPRFGSFLGPVMDEHIAHMRVLGYRYRTEEQTLLRFDRFYNAIPNSPGIRWPNSLSIGAKRRRRRTTCTTLREQAASRQKRCTESIRGCRSCPSAMASRVRPGNTSDLPISTRTRRFVGFCRRPCCIPPPKAPWRPIILFTMLMLAYCAGLRGGEIARLRLGDVDLREQTIDIRETKFFKNRRLPLASGVMAALKRYLELRERAGAPTNPDSPLFWSPQRNRGYTVGGIRLVLTDVLRRADVKPARGAVGARIHDLRHTMVSHRMRDWYKSGINPQSKLPYLATYLGHKDIRSTLVYLGITPELLQEAGERFRMNGATALRTTEDAP</sequence>
<evidence type="ECO:0000259" key="5">
    <source>
        <dbReference type="PROSITE" id="PS51898"/>
    </source>
</evidence>
<keyword evidence="3" id="KW-0238">DNA-binding</keyword>
<evidence type="ECO:0000256" key="4">
    <source>
        <dbReference type="ARBA" id="ARBA00023172"/>
    </source>
</evidence>
<evidence type="ECO:0000313" key="7">
    <source>
        <dbReference type="Proteomes" id="UP000807785"/>
    </source>
</evidence>
<evidence type="ECO:0000313" key="6">
    <source>
        <dbReference type="EMBL" id="MBK6971639.1"/>
    </source>
</evidence>
<dbReference type="EMBL" id="JADJEV010000001">
    <property type="protein sequence ID" value="MBK6971639.1"/>
    <property type="molecule type" value="Genomic_DNA"/>
</dbReference>
<dbReference type="PANTHER" id="PTHR30349">
    <property type="entry name" value="PHAGE INTEGRASE-RELATED"/>
    <property type="match status" value="1"/>
</dbReference>
<gene>
    <name evidence="6" type="ORF">IPH26_01320</name>
</gene>
<dbReference type="InterPro" id="IPR002104">
    <property type="entry name" value="Integrase_catalytic"/>
</dbReference>
<dbReference type="GO" id="GO:0003677">
    <property type="term" value="F:DNA binding"/>
    <property type="evidence" value="ECO:0007669"/>
    <property type="project" value="UniProtKB-KW"/>
</dbReference>
<keyword evidence="4" id="KW-0233">DNA recombination</keyword>
<dbReference type="InterPro" id="IPR013762">
    <property type="entry name" value="Integrase-like_cat_sf"/>
</dbReference>
<dbReference type="PANTHER" id="PTHR30349:SF41">
    <property type="entry name" value="INTEGRASE_RECOMBINASE PROTEIN MJ0367-RELATED"/>
    <property type="match status" value="1"/>
</dbReference>
<dbReference type="Gene3D" id="1.10.443.10">
    <property type="entry name" value="Intergrase catalytic core"/>
    <property type="match status" value="1"/>
</dbReference>
<dbReference type="InterPro" id="IPR011010">
    <property type="entry name" value="DNA_brk_join_enz"/>
</dbReference>
<organism evidence="6 7">
    <name type="scientific">Candidatus Methylophosphatis roskildensis</name>
    <dbReference type="NCBI Taxonomy" id="2899263"/>
    <lineage>
        <taxon>Bacteria</taxon>
        <taxon>Pseudomonadati</taxon>
        <taxon>Pseudomonadota</taxon>
        <taxon>Betaproteobacteria</taxon>
        <taxon>Nitrosomonadales</taxon>
        <taxon>Sterolibacteriaceae</taxon>
        <taxon>Candidatus Methylophosphatis</taxon>
    </lineage>
</organism>
<dbReference type="PROSITE" id="PS51898">
    <property type="entry name" value="TYR_RECOMBINASE"/>
    <property type="match status" value="1"/>
</dbReference>
<dbReference type="InterPro" id="IPR050090">
    <property type="entry name" value="Tyrosine_recombinase_XerCD"/>
</dbReference>